<proteinExistence type="predicted"/>
<protein>
    <submittedName>
        <fullName evidence="2">Ribonuclease H-like domain-containing protein</fullName>
    </submittedName>
</protein>
<name>A0A699GZX5_TANCI</name>
<accession>A0A699GZX5</accession>
<reference evidence="2" key="1">
    <citation type="journal article" date="2019" name="Sci. Rep.">
        <title>Draft genome of Tanacetum cinerariifolium, the natural source of mosquito coil.</title>
        <authorList>
            <person name="Yamashiro T."/>
            <person name="Shiraishi A."/>
            <person name="Satake H."/>
            <person name="Nakayama K."/>
        </authorList>
    </citation>
    <scope>NUCLEOTIDE SEQUENCE</scope>
</reference>
<evidence type="ECO:0000313" key="2">
    <source>
        <dbReference type="EMBL" id="GEW54446.1"/>
    </source>
</evidence>
<dbReference type="CDD" id="cd09272">
    <property type="entry name" value="RNase_HI_RT_Ty1"/>
    <property type="match status" value="1"/>
</dbReference>
<dbReference type="AlphaFoldDB" id="A0A699GZX5"/>
<dbReference type="PANTHER" id="PTHR11439:SF508">
    <property type="entry name" value="RNA-DIRECTED DNA POLYMERASE"/>
    <property type="match status" value="1"/>
</dbReference>
<dbReference type="SUPFAM" id="SSF56672">
    <property type="entry name" value="DNA/RNA polymerases"/>
    <property type="match status" value="1"/>
</dbReference>
<dbReference type="PANTHER" id="PTHR11439">
    <property type="entry name" value="GAG-POL-RELATED RETROTRANSPOSON"/>
    <property type="match status" value="1"/>
</dbReference>
<evidence type="ECO:0000256" key="1">
    <source>
        <dbReference type="SAM" id="MobiDB-lite"/>
    </source>
</evidence>
<organism evidence="2">
    <name type="scientific">Tanacetum cinerariifolium</name>
    <name type="common">Dalmatian daisy</name>
    <name type="synonym">Chrysanthemum cinerariifolium</name>
    <dbReference type="NCBI Taxonomy" id="118510"/>
    <lineage>
        <taxon>Eukaryota</taxon>
        <taxon>Viridiplantae</taxon>
        <taxon>Streptophyta</taxon>
        <taxon>Embryophyta</taxon>
        <taxon>Tracheophyta</taxon>
        <taxon>Spermatophyta</taxon>
        <taxon>Magnoliopsida</taxon>
        <taxon>eudicotyledons</taxon>
        <taxon>Gunneridae</taxon>
        <taxon>Pentapetalae</taxon>
        <taxon>asterids</taxon>
        <taxon>campanulids</taxon>
        <taxon>Asterales</taxon>
        <taxon>Asteraceae</taxon>
        <taxon>Asteroideae</taxon>
        <taxon>Anthemideae</taxon>
        <taxon>Anthemidinae</taxon>
        <taxon>Tanacetum</taxon>
    </lineage>
</organism>
<gene>
    <name evidence="2" type="ORF">Tci_226422</name>
</gene>
<comment type="caution">
    <text evidence="2">The sequence shown here is derived from an EMBL/GenBank/DDBJ whole genome shotgun (WGS) entry which is preliminary data.</text>
</comment>
<sequence>MGDENPIRTLGDYSRPSHEGNQNTIELPDGNNVVPLRSDTIREIDRSTGGKLLDKNAKVSWEIIENLAIYDHEGWDDPRDFTKPVKAISLPQDTSRTPDRRLLELGDQIGFFLKGSRTTPRTSSMYIPQAYAEAIFSNQHSRNLDDPPRQKKFTFQNRTIFKQREEINDRMAKMFGLLKDLTTSRTLEKVLVREEARNPITKNVNAISLVKIEKEKNIENNEVVDKNIVELSELNAIEPKEEFDMKKEVKERTNDEPIRNIKEEMMRDRIKELVKVHRSQPVRYYLKHKINKKLIEGLIGNQRYNNSLLATRLGRYGVSAPELHKRPRRFKDQYTISRRYYTSYSLINSRNILEDNKRGPCFDASNHKDLALNMIKERCNWLIVNVARTPRNTPFYVVLTLLNMVITGIDKLKFFLKSKFMIKDLGKLISFLGIKVIDTDKSVCLNRRKYVLDLLSEYGMLACKPAKTNLMSKIAISNEATDDDPILDNITNYQKLMGKLIYLTNTRPDISYVVHCLSQFMHSPLKSHLKIAFIILRFLKSCPGLGIHIVKNPGMSLKAFSDADWAKCVVTRKSVTVYFVFLNGSLVSWKSKKQNTLSKSSTEAEYRALASVTNETTCNNDKNLSEIQLEHEKEDELVVVVVNVVHELDCMMVVKEIEDGLLEEMEFGWWFEQDIGGESEDDREKKLKMVTEEGWMS</sequence>
<dbReference type="EMBL" id="BKCJ010062899">
    <property type="protein sequence ID" value="GEW54446.1"/>
    <property type="molecule type" value="Genomic_DNA"/>
</dbReference>
<feature type="region of interest" description="Disordered" evidence="1">
    <location>
        <begin position="1"/>
        <end position="29"/>
    </location>
</feature>
<dbReference type="InterPro" id="IPR043502">
    <property type="entry name" value="DNA/RNA_pol_sf"/>
</dbReference>